<reference evidence="1" key="1">
    <citation type="submission" date="2022-07" db="EMBL/GenBank/DDBJ databases">
        <title>Genome Sequence of Lecanicillium saksenae.</title>
        <authorList>
            <person name="Buettner E."/>
        </authorList>
    </citation>
    <scope>NUCLEOTIDE SEQUENCE</scope>
    <source>
        <strain evidence="1">VT-O1</strain>
    </source>
</reference>
<keyword evidence="2" id="KW-1185">Reference proteome</keyword>
<dbReference type="EMBL" id="JANAKD010003411">
    <property type="protein sequence ID" value="KAJ3472159.1"/>
    <property type="molecule type" value="Genomic_DNA"/>
</dbReference>
<gene>
    <name evidence="1" type="ORF">NLG97_g11235</name>
</gene>
<evidence type="ECO:0000313" key="2">
    <source>
        <dbReference type="Proteomes" id="UP001148737"/>
    </source>
</evidence>
<protein>
    <submittedName>
        <fullName evidence="1">Uncharacterized protein</fullName>
    </submittedName>
</protein>
<sequence>MGDGDQEAEPANEDNEDAASEDGSVDLEDESEEELEEELAEGEGEGEEGEDVAMEVDGDKPGHAAGAEPVSVAS</sequence>
<dbReference type="Proteomes" id="UP001148737">
    <property type="component" value="Unassembled WGS sequence"/>
</dbReference>
<comment type="caution">
    <text evidence="1">The sequence shown here is derived from an EMBL/GenBank/DDBJ whole genome shotgun (WGS) entry which is preliminary data.</text>
</comment>
<accession>A0ACC1QDC5</accession>
<evidence type="ECO:0000313" key="1">
    <source>
        <dbReference type="EMBL" id="KAJ3472159.1"/>
    </source>
</evidence>
<organism evidence="1 2">
    <name type="scientific">Lecanicillium saksenae</name>
    <dbReference type="NCBI Taxonomy" id="468837"/>
    <lineage>
        <taxon>Eukaryota</taxon>
        <taxon>Fungi</taxon>
        <taxon>Dikarya</taxon>
        <taxon>Ascomycota</taxon>
        <taxon>Pezizomycotina</taxon>
        <taxon>Sordariomycetes</taxon>
        <taxon>Hypocreomycetidae</taxon>
        <taxon>Hypocreales</taxon>
        <taxon>Cordycipitaceae</taxon>
        <taxon>Lecanicillium</taxon>
    </lineage>
</organism>
<proteinExistence type="predicted"/>
<name>A0ACC1QDC5_9HYPO</name>